<sequence>MPASRPPRVTHFNDCAFVGQALVRAAGRAGLEWGYVPPERVRPAAGFRGGKHLLAELPYVARHERVALTSDVLHIHYATSVPLMRKPYIPRRPYALHLHGTDIRTQWAAPETHALIQSAIDGAIAVYYTNVDTEEQATTARSDARYMAGFVQLELLPEWAPSNGGARTLAFASRWDDSKNVQRQLEFVRALKPALPAGVRMVGLDWGPEARDAAALGVELVPRGTHEEYLRWLATADVVVGQAAGILAVSEREAMAIGPAVVVPATLIGDSGELPVLSGSIAEAVQQTVHVLADPRAASSALNARAYIAEHFTADRWIPELDALYRSAAR</sequence>
<evidence type="ECO:0008006" key="2">
    <source>
        <dbReference type="Google" id="ProtNLM"/>
    </source>
</evidence>
<proteinExistence type="predicted"/>
<protein>
    <recommendedName>
        <fullName evidence="2">Glycosyltransferase</fullName>
    </recommendedName>
</protein>
<evidence type="ECO:0000313" key="1">
    <source>
        <dbReference type="EMBL" id="XBM48286.1"/>
    </source>
</evidence>
<dbReference type="Gene3D" id="3.40.50.2000">
    <property type="entry name" value="Glycogen Phosphorylase B"/>
    <property type="match status" value="2"/>
</dbReference>
<gene>
    <name evidence="1" type="ORF">AAME72_00120</name>
</gene>
<name>A0AAU7GEG4_9MICO</name>
<dbReference type="RefSeq" id="WP_348788238.1">
    <property type="nucleotide sequence ID" value="NZ_CP157390.1"/>
</dbReference>
<dbReference type="EMBL" id="CP157390">
    <property type="protein sequence ID" value="XBM48286.1"/>
    <property type="molecule type" value="Genomic_DNA"/>
</dbReference>
<reference evidence="1" key="1">
    <citation type="submission" date="2024-05" db="EMBL/GenBank/DDBJ databases">
        <title>The Natural Products Discovery Center: Release of the First 8490 Sequenced Strains for Exploring Actinobacteria Biosynthetic Diversity.</title>
        <authorList>
            <person name="Kalkreuter E."/>
            <person name="Kautsar S.A."/>
            <person name="Yang D."/>
            <person name="Bader C.D."/>
            <person name="Teijaro C.N."/>
            <person name="Fluegel L."/>
            <person name="Davis C.M."/>
            <person name="Simpson J.R."/>
            <person name="Lauterbach L."/>
            <person name="Steele A.D."/>
            <person name="Gui C."/>
            <person name="Meng S."/>
            <person name="Li G."/>
            <person name="Viehrig K."/>
            <person name="Ye F."/>
            <person name="Su P."/>
            <person name="Kiefer A.F."/>
            <person name="Nichols A."/>
            <person name="Cepeda A.J."/>
            <person name="Yan W."/>
            <person name="Fan B."/>
            <person name="Jiang Y."/>
            <person name="Adhikari A."/>
            <person name="Zheng C.-J."/>
            <person name="Schuster L."/>
            <person name="Cowan T.M."/>
            <person name="Smanski M.J."/>
            <person name="Chevrette M.G."/>
            <person name="de Carvalho L.P.S."/>
            <person name="Shen B."/>
        </authorList>
    </citation>
    <scope>NUCLEOTIDE SEQUENCE</scope>
    <source>
        <strain evidence="1">NPDC080035</strain>
    </source>
</reference>
<dbReference type="AlphaFoldDB" id="A0AAU7GEG4"/>
<dbReference type="SUPFAM" id="SSF53756">
    <property type="entry name" value="UDP-Glycosyltransferase/glycogen phosphorylase"/>
    <property type="match status" value="1"/>
</dbReference>
<organism evidence="1">
    <name type="scientific">Leifsonia sp. NPDC080035</name>
    <dbReference type="NCBI Taxonomy" id="3143936"/>
    <lineage>
        <taxon>Bacteria</taxon>
        <taxon>Bacillati</taxon>
        <taxon>Actinomycetota</taxon>
        <taxon>Actinomycetes</taxon>
        <taxon>Micrococcales</taxon>
        <taxon>Microbacteriaceae</taxon>
        <taxon>Leifsonia</taxon>
    </lineage>
</organism>
<accession>A0AAU7GEG4</accession>